<dbReference type="InterPro" id="IPR014048">
    <property type="entry name" value="MethylDNA_cys_MeTrfase_DNA-bd"/>
</dbReference>
<evidence type="ECO:0000259" key="2">
    <source>
        <dbReference type="Pfam" id="PF01035"/>
    </source>
</evidence>
<evidence type="ECO:0000256" key="1">
    <source>
        <dbReference type="ARBA" id="ARBA00022763"/>
    </source>
</evidence>
<protein>
    <submittedName>
        <fullName evidence="3">MGMT family protein</fullName>
    </submittedName>
</protein>
<comment type="caution">
    <text evidence="3">The sequence shown here is derived from an EMBL/GenBank/DDBJ whole genome shotgun (WGS) entry which is preliminary data.</text>
</comment>
<dbReference type="InterPro" id="IPR052520">
    <property type="entry name" value="ATL_DNA_repair"/>
</dbReference>
<keyword evidence="1" id="KW-0227">DNA damage</keyword>
<dbReference type="InterPro" id="IPR036388">
    <property type="entry name" value="WH-like_DNA-bd_sf"/>
</dbReference>
<dbReference type="RefSeq" id="WP_227321373.1">
    <property type="nucleotide sequence ID" value="NZ_JAESVB010000004.1"/>
</dbReference>
<proteinExistence type="predicted"/>
<feature type="domain" description="Methylated-DNA-[protein]-cysteine S-methyltransferase DNA binding" evidence="2">
    <location>
        <begin position="22"/>
        <end position="101"/>
    </location>
</feature>
<dbReference type="SUPFAM" id="SSF46767">
    <property type="entry name" value="Methylated DNA-protein cysteine methyltransferase, C-terminal domain"/>
    <property type="match status" value="1"/>
</dbReference>
<reference evidence="3" key="2">
    <citation type="submission" date="2021-01" db="EMBL/GenBank/DDBJ databases">
        <authorList>
            <person name="Mieszkin S."/>
            <person name="Pouder E."/>
            <person name="Alain K."/>
        </authorList>
    </citation>
    <scope>NUCLEOTIDE SEQUENCE</scope>
    <source>
        <strain evidence="3">HW T2.11</strain>
    </source>
</reference>
<evidence type="ECO:0000313" key="3">
    <source>
        <dbReference type="EMBL" id="MCB8875711.1"/>
    </source>
</evidence>
<dbReference type="AlphaFoldDB" id="A0A963YRC2"/>
<dbReference type="CDD" id="cd06445">
    <property type="entry name" value="ATase"/>
    <property type="match status" value="1"/>
</dbReference>
<dbReference type="Pfam" id="PF01035">
    <property type="entry name" value="DNA_binding_1"/>
    <property type="match status" value="1"/>
</dbReference>
<dbReference type="GO" id="GO:0006281">
    <property type="term" value="P:DNA repair"/>
    <property type="evidence" value="ECO:0007669"/>
    <property type="project" value="InterPro"/>
</dbReference>
<dbReference type="GO" id="GO:0003824">
    <property type="term" value="F:catalytic activity"/>
    <property type="evidence" value="ECO:0007669"/>
    <property type="project" value="InterPro"/>
</dbReference>
<dbReference type="Proteomes" id="UP000708298">
    <property type="component" value="Unassembled WGS sequence"/>
</dbReference>
<dbReference type="InterPro" id="IPR036217">
    <property type="entry name" value="MethylDNA_cys_MeTrfase_DNAb"/>
</dbReference>
<organism evidence="3 4">
    <name type="scientific">Acidisoma silvae</name>
    <dbReference type="NCBI Taxonomy" id="2802396"/>
    <lineage>
        <taxon>Bacteria</taxon>
        <taxon>Pseudomonadati</taxon>
        <taxon>Pseudomonadota</taxon>
        <taxon>Alphaproteobacteria</taxon>
        <taxon>Acetobacterales</taxon>
        <taxon>Acidocellaceae</taxon>
        <taxon>Acidisoma</taxon>
    </lineage>
</organism>
<name>A0A963YRC2_9PROT</name>
<gene>
    <name evidence="3" type="ORF">ASILVAE211_11000</name>
</gene>
<dbReference type="EMBL" id="JAESVB010000004">
    <property type="protein sequence ID" value="MCB8875711.1"/>
    <property type="molecule type" value="Genomic_DNA"/>
</dbReference>
<reference evidence="3" key="1">
    <citation type="journal article" date="2021" name="Microorganisms">
        <title>Acidisoma silvae sp. nov. and Acidisomacellulosilytica sp. nov., Two Acidophilic Bacteria Isolated from Decaying Wood, Hydrolyzing Cellulose and Producing Poly-3-hydroxybutyrate.</title>
        <authorList>
            <person name="Mieszkin S."/>
            <person name="Pouder E."/>
            <person name="Uroz S."/>
            <person name="Simon-Colin C."/>
            <person name="Alain K."/>
        </authorList>
    </citation>
    <scope>NUCLEOTIDE SEQUENCE</scope>
    <source>
        <strain evidence="3">HW T2.11</strain>
    </source>
</reference>
<dbReference type="PANTHER" id="PTHR42942:SF1">
    <property type="entry name" value="ALKYLTRANSFERASE-LIKE PROTEIN 1"/>
    <property type="match status" value="1"/>
</dbReference>
<accession>A0A963YRC2</accession>
<dbReference type="PANTHER" id="PTHR42942">
    <property type="entry name" value="6-O-METHYLGUANINE DNA METHYLTRANSFERASE"/>
    <property type="match status" value="1"/>
</dbReference>
<dbReference type="Gene3D" id="1.10.10.10">
    <property type="entry name" value="Winged helix-like DNA-binding domain superfamily/Winged helix DNA-binding domain"/>
    <property type="match status" value="1"/>
</dbReference>
<evidence type="ECO:0000313" key="4">
    <source>
        <dbReference type="Proteomes" id="UP000708298"/>
    </source>
</evidence>
<sequence>MTPPKRRPPQAAPVQTDQAVAAICAVIARIPKGWVATYGQIAAMAGLPRRARLVGHILQNLDNGAQIPWHRVVNAKGEISTGQSRNGGDVLQRRLLEQEGVEFNDRGRFNLERFRWRDS</sequence>
<keyword evidence="4" id="KW-1185">Reference proteome</keyword>